<dbReference type="EMBL" id="BAABME010000306">
    <property type="protein sequence ID" value="GAA0141633.1"/>
    <property type="molecule type" value="Genomic_DNA"/>
</dbReference>
<evidence type="ECO:0000313" key="5">
    <source>
        <dbReference type="Proteomes" id="UP001454036"/>
    </source>
</evidence>
<organism evidence="4 5">
    <name type="scientific">Lithospermum erythrorhizon</name>
    <name type="common">Purple gromwell</name>
    <name type="synonym">Lithospermum officinale var. erythrorhizon</name>
    <dbReference type="NCBI Taxonomy" id="34254"/>
    <lineage>
        <taxon>Eukaryota</taxon>
        <taxon>Viridiplantae</taxon>
        <taxon>Streptophyta</taxon>
        <taxon>Embryophyta</taxon>
        <taxon>Tracheophyta</taxon>
        <taxon>Spermatophyta</taxon>
        <taxon>Magnoliopsida</taxon>
        <taxon>eudicotyledons</taxon>
        <taxon>Gunneridae</taxon>
        <taxon>Pentapetalae</taxon>
        <taxon>asterids</taxon>
        <taxon>lamiids</taxon>
        <taxon>Boraginales</taxon>
        <taxon>Boraginaceae</taxon>
        <taxon>Boraginoideae</taxon>
        <taxon>Lithospermeae</taxon>
        <taxon>Lithospermum</taxon>
    </lineage>
</organism>
<dbReference type="Pfam" id="PF00505">
    <property type="entry name" value="HMG_box"/>
    <property type="match status" value="1"/>
</dbReference>
<feature type="region of interest" description="Disordered" evidence="2">
    <location>
        <begin position="125"/>
        <end position="279"/>
    </location>
</feature>
<dbReference type="GO" id="GO:0010197">
    <property type="term" value="P:polar nucleus fusion"/>
    <property type="evidence" value="ECO:0007669"/>
    <property type="project" value="TreeGrafter"/>
</dbReference>
<dbReference type="InterPro" id="IPR009071">
    <property type="entry name" value="HMG_box_dom"/>
</dbReference>
<comment type="caution">
    <text evidence="4">The sequence shown here is derived from an EMBL/GenBank/DDBJ whole genome shotgun (WGS) entry which is preliminary data.</text>
</comment>
<reference evidence="4 5" key="1">
    <citation type="submission" date="2024-01" db="EMBL/GenBank/DDBJ databases">
        <title>The complete chloroplast genome sequence of Lithospermum erythrorhizon: insights into the phylogenetic relationship among Boraginaceae species and the maternal lineages of purple gromwells.</title>
        <authorList>
            <person name="Okada T."/>
            <person name="Watanabe K."/>
        </authorList>
    </citation>
    <scope>NUCLEOTIDE SEQUENCE [LARGE SCALE GENOMIC DNA]</scope>
</reference>
<dbReference type="SMART" id="SM00398">
    <property type="entry name" value="HMG"/>
    <property type="match status" value="1"/>
</dbReference>
<dbReference type="PROSITE" id="PS50118">
    <property type="entry name" value="HMG_BOX_2"/>
    <property type="match status" value="1"/>
</dbReference>
<dbReference type="PANTHER" id="PTHR47658:SF1">
    <property type="entry name" value="MEIOSIS INITIATOR PROTEIN"/>
    <property type="match status" value="1"/>
</dbReference>
<evidence type="ECO:0000313" key="4">
    <source>
        <dbReference type="EMBL" id="GAA0141633.1"/>
    </source>
</evidence>
<accession>A0AAV3NV84</accession>
<feature type="DNA-binding region" description="HMG box" evidence="1">
    <location>
        <begin position="103"/>
        <end position="172"/>
    </location>
</feature>
<feature type="compositionally biased region" description="Basic and acidic residues" evidence="2">
    <location>
        <begin position="137"/>
        <end position="168"/>
    </location>
</feature>
<proteinExistence type="predicted"/>
<evidence type="ECO:0000256" key="1">
    <source>
        <dbReference type="PROSITE-ProRule" id="PRU00267"/>
    </source>
</evidence>
<dbReference type="Gene3D" id="1.10.30.10">
    <property type="entry name" value="High mobility group box domain"/>
    <property type="match status" value="1"/>
</dbReference>
<feature type="region of interest" description="Disordered" evidence="2">
    <location>
        <begin position="67"/>
        <end position="107"/>
    </location>
</feature>
<feature type="compositionally biased region" description="Basic and acidic residues" evidence="2">
    <location>
        <begin position="260"/>
        <end position="272"/>
    </location>
</feature>
<feature type="compositionally biased region" description="Basic and acidic residues" evidence="2">
    <location>
        <begin position="183"/>
        <end position="192"/>
    </location>
</feature>
<feature type="compositionally biased region" description="Basic and acidic residues" evidence="2">
    <location>
        <begin position="85"/>
        <end position="102"/>
    </location>
</feature>
<keyword evidence="1" id="KW-0238">DNA-binding</keyword>
<name>A0AAV3NV84_LITER</name>
<dbReference type="Proteomes" id="UP001454036">
    <property type="component" value="Unassembled WGS sequence"/>
</dbReference>
<keyword evidence="5" id="KW-1185">Reference proteome</keyword>
<feature type="domain" description="HMG box" evidence="3">
    <location>
        <begin position="103"/>
        <end position="172"/>
    </location>
</feature>
<dbReference type="CDD" id="cd22005">
    <property type="entry name" value="HMG-box_AtHMGB1-like"/>
    <property type="match status" value="1"/>
</dbReference>
<gene>
    <name evidence="4" type="ORF">LIER_02738</name>
</gene>
<evidence type="ECO:0000259" key="3">
    <source>
        <dbReference type="PROSITE" id="PS50118"/>
    </source>
</evidence>
<dbReference type="GO" id="GO:0005634">
    <property type="term" value="C:nucleus"/>
    <property type="evidence" value="ECO:0007669"/>
    <property type="project" value="UniProtKB-UniRule"/>
</dbReference>
<keyword evidence="1" id="KW-0539">Nucleus</keyword>
<feature type="region of interest" description="Disordered" evidence="2">
    <location>
        <begin position="1"/>
        <end position="27"/>
    </location>
</feature>
<dbReference type="AlphaFoldDB" id="A0AAV3NV84"/>
<protein>
    <recommendedName>
        <fullName evidence="3">HMG box domain-containing protein</fullName>
    </recommendedName>
</protein>
<dbReference type="InterPro" id="IPR036910">
    <property type="entry name" value="HMG_box_dom_sf"/>
</dbReference>
<sequence length="279" mass="31171">MGRLRKRVEAEVEVEVEESAPTGLKRAKDGSAFTKCDECKKDVPVALISFHSCSLDAKIKMNLDALVVEGPTDTKKKPSERRKPKLTEPKAKKEKKEKDPNAPKRPRTAFFVFLDDFRKEFTEVNPDSKKGSIVAKEAGEKWKSMTDEEKKPYSDKAAELKAEYDKAVESPQGSGDDDVEEESPNKAEKETINIDEEDELAKAEKESVDDEVCNSEKAEKETAQVIEIGKPDEAEKESTEVNESGKPDETEVGSTEVDVENDKPDNAEKESIEVDEEDK</sequence>
<feature type="compositionally biased region" description="Basic and acidic residues" evidence="2">
    <location>
        <begin position="229"/>
        <end position="249"/>
    </location>
</feature>
<dbReference type="PANTHER" id="PTHR47658">
    <property type="entry name" value="HIGH MOBILITY GROUP B PROTEIN 12-RELATED"/>
    <property type="match status" value="1"/>
</dbReference>
<dbReference type="GO" id="GO:0003677">
    <property type="term" value="F:DNA binding"/>
    <property type="evidence" value="ECO:0007669"/>
    <property type="project" value="UniProtKB-UniRule"/>
</dbReference>
<dbReference type="SUPFAM" id="SSF47095">
    <property type="entry name" value="HMG-box"/>
    <property type="match status" value="1"/>
</dbReference>
<evidence type="ECO:0000256" key="2">
    <source>
        <dbReference type="SAM" id="MobiDB-lite"/>
    </source>
</evidence>